<comment type="caution">
    <text evidence="3">The sequence shown here is derived from an EMBL/GenBank/DDBJ whole genome shotgun (WGS) entry which is preliminary data.</text>
</comment>
<feature type="domain" description="Reverse transcriptase Ty1/copia-type" evidence="2">
    <location>
        <begin position="144"/>
        <end position="222"/>
    </location>
</feature>
<sequence length="224" mass="26201">MSCLKTENDSKEQPKVKNVQIEVETHKFKHLVVDPSVGPQQNDVEENAHESPQQQQPGFNEPENSSLDEAYVNLHNYQLARDRKIIEIRPNLKYSSLNLIEYALALVEAIENLEPLTYKEAIEYPKSKSWIETMKEEMDSLIKNETWKLVNKSENQIVVQCKWLYKFKNGVSPHDPPRYKARLVIMSFTQVKGVDYNEEFSNVVKYKTIRVVLVLVSQFNWELE</sequence>
<dbReference type="EMBL" id="JBFOLK010000004">
    <property type="protein sequence ID" value="KAL2517002.1"/>
    <property type="molecule type" value="Genomic_DNA"/>
</dbReference>
<protein>
    <submittedName>
        <fullName evidence="3">Cysteine-rich RLK (RECEPTOR-like protein kinase) 8</fullName>
    </submittedName>
</protein>
<dbReference type="AlphaFoldDB" id="A0ABD1TW89"/>
<feature type="compositionally biased region" description="Polar residues" evidence="1">
    <location>
        <begin position="50"/>
        <end position="65"/>
    </location>
</feature>
<dbReference type="InterPro" id="IPR013103">
    <property type="entry name" value="RVT_2"/>
</dbReference>
<evidence type="ECO:0000313" key="3">
    <source>
        <dbReference type="EMBL" id="KAL2517002.1"/>
    </source>
</evidence>
<proteinExistence type="predicted"/>
<dbReference type="Proteomes" id="UP001604336">
    <property type="component" value="Unassembled WGS sequence"/>
</dbReference>
<accession>A0ABD1TW89</accession>
<evidence type="ECO:0000313" key="4">
    <source>
        <dbReference type="Proteomes" id="UP001604336"/>
    </source>
</evidence>
<dbReference type="Pfam" id="PF07727">
    <property type="entry name" value="RVT_2"/>
    <property type="match status" value="1"/>
</dbReference>
<organism evidence="3 4">
    <name type="scientific">Abeliophyllum distichum</name>
    <dbReference type="NCBI Taxonomy" id="126358"/>
    <lineage>
        <taxon>Eukaryota</taxon>
        <taxon>Viridiplantae</taxon>
        <taxon>Streptophyta</taxon>
        <taxon>Embryophyta</taxon>
        <taxon>Tracheophyta</taxon>
        <taxon>Spermatophyta</taxon>
        <taxon>Magnoliopsida</taxon>
        <taxon>eudicotyledons</taxon>
        <taxon>Gunneridae</taxon>
        <taxon>Pentapetalae</taxon>
        <taxon>asterids</taxon>
        <taxon>lamiids</taxon>
        <taxon>Lamiales</taxon>
        <taxon>Oleaceae</taxon>
        <taxon>Forsythieae</taxon>
        <taxon>Abeliophyllum</taxon>
    </lineage>
</organism>
<reference evidence="4" key="1">
    <citation type="submission" date="2024-07" db="EMBL/GenBank/DDBJ databases">
        <title>Two chromosome-level genome assemblies of Korean endemic species Abeliophyllum distichum and Forsythia ovata (Oleaceae).</title>
        <authorList>
            <person name="Jang H."/>
        </authorList>
    </citation>
    <scope>NUCLEOTIDE SEQUENCE [LARGE SCALE GENOMIC DNA]</scope>
</reference>
<name>A0ABD1TW89_9LAMI</name>
<gene>
    <name evidence="3" type="ORF">Adt_13249</name>
</gene>
<evidence type="ECO:0000259" key="2">
    <source>
        <dbReference type="Pfam" id="PF07727"/>
    </source>
</evidence>
<evidence type="ECO:0000256" key="1">
    <source>
        <dbReference type="SAM" id="MobiDB-lite"/>
    </source>
</evidence>
<feature type="region of interest" description="Disordered" evidence="1">
    <location>
        <begin position="30"/>
        <end position="65"/>
    </location>
</feature>
<keyword evidence="4" id="KW-1185">Reference proteome</keyword>